<dbReference type="AlphaFoldDB" id="A0A2T6C3K6"/>
<dbReference type="Pfam" id="PF24389">
    <property type="entry name" value="ORC-CDC6-like"/>
    <property type="match status" value="1"/>
</dbReference>
<keyword evidence="3" id="KW-1185">Reference proteome</keyword>
<dbReference type="InterPro" id="IPR027417">
    <property type="entry name" value="P-loop_NTPase"/>
</dbReference>
<dbReference type="Gene3D" id="3.40.50.300">
    <property type="entry name" value="P-loop containing nucleotide triphosphate hydrolases"/>
    <property type="match status" value="1"/>
</dbReference>
<proteinExistence type="predicted"/>
<protein>
    <recommendedName>
        <fullName evidence="4">AAA ATPase-like protein</fullName>
    </recommendedName>
</protein>
<dbReference type="OrthoDB" id="8432819at2"/>
<sequence>MDNKELNKLITYLEENTRADKVSGIEFIDPRNFKEKVRGKQNYVVFGRRGAGKSTLLKTLNKYDKSLTIYVNLEDYKDITFPNIIIKVLVTFYREISRKLNNEKSFFKKRNYFKTRKLVTKIKKHVLSLNTKLVEPDSYKERKKQTKKSSSEDSVGASTNPISVKSMYSSSLEFESEYSWEIDKLNELKTSIDFNKNIINEIVQFTGRQLILILDDFYFIPRDIQPFLLDYFHRLSKSNDFYLKIGTIKHRSHLYFQSNKSYIGMELNADVYDIDLDYTLDKWNELKKFKRKLLDTAINSSGAKFDIDSVFNEQSFNQLCIASGGVPRDFLVLFIKSCQLINENKMRITVPEVREIAIQNFINKKNALAKDSTDESNILELYINYLRDFVFKQRRTNVFLIENDSLNKNDKIKNVIRELVDLRFIHIIDNNTSAAPSDGKRYSAYLLDVSLYDNGRPRNFKEVEPDIQTNRQGVRGAPRVTTNKLNELHL</sequence>
<dbReference type="Proteomes" id="UP000244090">
    <property type="component" value="Unassembled WGS sequence"/>
</dbReference>
<evidence type="ECO:0000256" key="1">
    <source>
        <dbReference type="SAM" id="MobiDB-lite"/>
    </source>
</evidence>
<dbReference type="RefSeq" id="WP_108113868.1">
    <property type="nucleotide sequence ID" value="NZ_QBKT01000002.1"/>
</dbReference>
<feature type="region of interest" description="Disordered" evidence="1">
    <location>
        <begin position="138"/>
        <end position="158"/>
    </location>
</feature>
<comment type="caution">
    <text evidence="2">The sequence shown here is derived from an EMBL/GenBank/DDBJ whole genome shotgun (WGS) entry which is preliminary data.</text>
</comment>
<organism evidence="2 3">
    <name type="scientific">Kordia periserrulae</name>
    <dbReference type="NCBI Taxonomy" id="701523"/>
    <lineage>
        <taxon>Bacteria</taxon>
        <taxon>Pseudomonadati</taxon>
        <taxon>Bacteroidota</taxon>
        <taxon>Flavobacteriia</taxon>
        <taxon>Flavobacteriales</taxon>
        <taxon>Flavobacteriaceae</taxon>
        <taxon>Kordia</taxon>
    </lineage>
</organism>
<dbReference type="EMBL" id="QBKT01000002">
    <property type="protein sequence ID" value="PTX62888.1"/>
    <property type="molecule type" value="Genomic_DNA"/>
</dbReference>
<name>A0A2T6C3K6_9FLAO</name>
<dbReference type="SUPFAM" id="SSF52540">
    <property type="entry name" value="P-loop containing nucleoside triphosphate hydrolases"/>
    <property type="match status" value="1"/>
</dbReference>
<evidence type="ECO:0008006" key="4">
    <source>
        <dbReference type="Google" id="ProtNLM"/>
    </source>
</evidence>
<evidence type="ECO:0000313" key="3">
    <source>
        <dbReference type="Proteomes" id="UP000244090"/>
    </source>
</evidence>
<accession>A0A2T6C3K6</accession>
<gene>
    <name evidence="2" type="ORF">C8N46_102288</name>
</gene>
<reference evidence="2 3" key="1">
    <citation type="submission" date="2018-04" db="EMBL/GenBank/DDBJ databases">
        <title>Genomic Encyclopedia of Archaeal and Bacterial Type Strains, Phase II (KMG-II): from individual species to whole genera.</title>
        <authorList>
            <person name="Goeker M."/>
        </authorList>
    </citation>
    <scope>NUCLEOTIDE SEQUENCE [LARGE SCALE GENOMIC DNA]</scope>
    <source>
        <strain evidence="2 3">DSM 25731</strain>
    </source>
</reference>
<dbReference type="InterPro" id="IPR056955">
    <property type="entry name" value="ORC-CDC6-like"/>
</dbReference>
<evidence type="ECO:0000313" key="2">
    <source>
        <dbReference type="EMBL" id="PTX62888.1"/>
    </source>
</evidence>